<keyword evidence="2" id="KW-0255">Endonuclease</keyword>
<evidence type="ECO:0000256" key="2">
    <source>
        <dbReference type="ARBA" id="ARBA00022759"/>
    </source>
</evidence>
<evidence type="ECO:0008006" key="10">
    <source>
        <dbReference type="Google" id="ProtNLM"/>
    </source>
</evidence>
<protein>
    <recommendedName>
        <fullName evidence="10">UV-damage endonuclease</fullName>
    </recommendedName>
</protein>
<dbReference type="Gene3D" id="3.20.20.150">
    <property type="entry name" value="Divalent-metal-dependent TIM barrel enzymes"/>
    <property type="match status" value="1"/>
</dbReference>
<dbReference type="EMBL" id="LDEV01003584">
    <property type="protein sequence ID" value="KLJ05587.1"/>
    <property type="molecule type" value="Genomic_DNA"/>
</dbReference>
<evidence type="ECO:0000256" key="5">
    <source>
        <dbReference type="ARBA" id="ARBA00022801"/>
    </source>
</evidence>
<name>A0A0H1B3K2_9EURO</name>
<dbReference type="AlphaFoldDB" id="A0A0H1B3K2"/>
<dbReference type="InterPro" id="IPR004601">
    <property type="entry name" value="UvdE"/>
</dbReference>
<reference evidence="9" key="1">
    <citation type="journal article" date="2015" name="PLoS Genet.">
        <title>The dynamic genome and transcriptome of the human fungal pathogen Blastomyces and close relative Emmonsia.</title>
        <authorList>
            <person name="Munoz J.F."/>
            <person name="Gauthier G.M."/>
            <person name="Desjardins C.A."/>
            <person name="Gallo J.E."/>
            <person name="Holder J."/>
            <person name="Sullivan T.D."/>
            <person name="Marty A.J."/>
            <person name="Carmen J.C."/>
            <person name="Chen Z."/>
            <person name="Ding L."/>
            <person name="Gujja S."/>
            <person name="Magrini V."/>
            <person name="Misas E."/>
            <person name="Mitreva M."/>
            <person name="Priest M."/>
            <person name="Saif S."/>
            <person name="Whiston E.A."/>
            <person name="Young S."/>
            <person name="Zeng Q."/>
            <person name="Goldman W.E."/>
            <person name="Mardis E.R."/>
            <person name="Taylor J.W."/>
            <person name="McEwen J.G."/>
            <person name="Clay O.K."/>
            <person name="Klein B.S."/>
            <person name="Cuomo C.A."/>
        </authorList>
    </citation>
    <scope>NUCLEOTIDE SEQUENCE [LARGE SCALE GENOMIC DNA]</scope>
    <source>
        <strain evidence="9">UAMH 139</strain>
    </source>
</reference>
<keyword evidence="3" id="KW-0227">DNA damage</keyword>
<accession>A0A0H1B3K2</accession>
<dbReference type="Proteomes" id="UP000053573">
    <property type="component" value="Unassembled WGS sequence"/>
</dbReference>
<feature type="region of interest" description="Disordered" evidence="7">
    <location>
        <begin position="217"/>
        <end position="238"/>
    </location>
</feature>
<dbReference type="NCBIfam" id="TIGR00629">
    <property type="entry name" value="uvde"/>
    <property type="match status" value="1"/>
</dbReference>
<feature type="region of interest" description="Disordered" evidence="7">
    <location>
        <begin position="534"/>
        <end position="582"/>
    </location>
</feature>
<dbReference type="SUPFAM" id="SSF51658">
    <property type="entry name" value="Xylose isomerase-like"/>
    <property type="match status" value="1"/>
</dbReference>
<feature type="compositionally biased region" description="Polar residues" evidence="7">
    <location>
        <begin position="560"/>
        <end position="573"/>
    </location>
</feature>
<dbReference type="GO" id="GO:0005634">
    <property type="term" value="C:nucleus"/>
    <property type="evidence" value="ECO:0007669"/>
    <property type="project" value="TreeGrafter"/>
</dbReference>
<dbReference type="GO" id="GO:0005739">
    <property type="term" value="C:mitochondrion"/>
    <property type="evidence" value="ECO:0007669"/>
    <property type="project" value="TreeGrafter"/>
</dbReference>
<feature type="region of interest" description="Disordered" evidence="7">
    <location>
        <begin position="632"/>
        <end position="730"/>
    </location>
</feature>
<dbReference type="GO" id="GO:0004519">
    <property type="term" value="F:endonuclease activity"/>
    <property type="evidence" value="ECO:0007669"/>
    <property type="project" value="UniProtKB-KW"/>
</dbReference>
<gene>
    <name evidence="8" type="ORF">EMPG_10920</name>
</gene>
<comment type="caution">
    <text evidence="8">The sequence shown here is derived from an EMBL/GenBank/DDBJ whole genome shotgun (WGS) entry which is preliminary data.</text>
</comment>
<evidence type="ECO:0000256" key="7">
    <source>
        <dbReference type="SAM" id="MobiDB-lite"/>
    </source>
</evidence>
<proteinExistence type="predicted"/>
<dbReference type="InterPro" id="IPR036237">
    <property type="entry name" value="Xyl_isomerase-like_sf"/>
</dbReference>
<keyword evidence="4" id="KW-0228">DNA excision</keyword>
<feature type="compositionally biased region" description="Low complexity" evidence="7">
    <location>
        <begin position="657"/>
        <end position="666"/>
    </location>
</feature>
<dbReference type="GO" id="GO:0009411">
    <property type="term" value="P:response to UV"/>
    <property type="evidence" value="ECO:0007669"/>
    <property type="project" value="InterPro"/>
</dbReference>
<dbReference type="PANTHER" id="PTHR31290:SF5">
    <property type="entry name" value="UV-DAMAGE ENDONUCLEASE"/>
    <property type="match status" value="1"/>
</dbReference>
<evidence type="ECO:0000256" key="6">
    <source>
        <dbReference type="ARBA" id="ARBA00023204"/>
    </source>
</evidence>
<dbReference type="GO" id="GO:0006289">
    <property type="term" value="P:nucleotide-excision repair"/>
    <property type="evidence" value="ECO:0007669"/>
    <property type="project" value="InterPro"/>
</dbReference>
<dbReference type="PANTHER" id="PTHR31290">
    <property type="entry name" value="UV-DAMAGE ENDONUCLEASE"/>
    <property type="match status" value="1"/>
</dbReference>
<dbReference type="Pfam" id="PF03851">
    <property type="entry name" value="UvdE"/>
    <property type="match status" value="1"/>
</dbReference>
<dbReference type="GO" id="GO:0043504">
    <property type="term" value="P:mitochondrial DNA repair"/>
    <property type="evidence" value="ECO:0007669"/>
    <property type="project" value="TreeGrafter"/>
</dbReference>
<organism evidence="8 9">
    <name type="scientific">Blastomyces silverae</name>
    <dbReference type="NCBI Taxonomy" id="2060906"/>
    <lineage>
        <taxon>Eukaryota</taxon>
        <taxon>Fungi</taxon>
        <taxon>Dikarya</taxon>
        <taxon>Ascomycota</taxon>
        <taxon>Pezizomycotina</taxon>
        <taxon>Eurotiomycetes</taxon>
        <taxon>Eurotiomycetidae</taxon>
        <taxon>Onygenales</taxon>
        <taxon>Ajellomycetaceae</taxon>
        <taxon>Blastomyces</taxon>
    </lineage>
</organism>
<dbReference type="STRING" id="2060906.A0A0H1B3K2"/>
<keyword evidence="9" id="KW-1185">Reference proteome</keyword>
<keyword evidence="1" id="KW-0540">Nuclease</keyword>
<feature type="compositionally biased region" description="Basic residues" evidence="7">
    <location>
        <begin position="538"/>
        <end position="558"/>
    </location>
</feature>
<feature type="compositionally biased region" description="Basic residues" evidence="7">
    <location>
        <begin position="475"/>
        <end position="484"/>
    </location>
</feature>
<feature type="region of interest" description="Disordered" evidence="7">
    <location>
        <begin position="465"/>
        <end position="489"/>
    </location>
</feature>
<keyword evidence="5" id="KW-0378">Hydrolase</keyword>
<evidence type="ECO:0000313" key="9">
    <source>
        <dbReference type="Proteomes" id="UP000053573"/>
    </source>
</evidence>
<feature type="compositionally biased region" description="Low complexity" evidence="7">
    <location>
        <begin position="632"/>
        <end position="644"/>
    </location>
</feature>
<evidence type="ECO:0000256" key="4">
    <source>
        <dbReference type="ARBA" id="ARBA00022769"/>
    </source>
</evidence>
<dbReference type="GO" id="GO:0016787">
    <property type="term" value="F:hydrolase activity"/>
    <property type="evidence" value="ECO:0007669"/>
    <property type="project" value="UniProtKB-KW"/>
</dbReference>
<evidence type="ECO:0000256" key="3">
    <source>
        <dbReference type="ARBA" id="ARBA00022763"/>
    </source>
</evidence>
<keyword evidence="6" id="KW-0234">DNA repair</keyword>
<dbReference type="OrthoDB" id="541883at2759"/>
<evidence type="ECO:0000256" key="1">
    <source>
        <dbReference type="ARBA" id="ARBA00022722"/>
    </source>
</evidence>
<sequence length="730" mass="80415">MMSGFVALRLKYALQTTLLIRRLTPVALSRGDSAAKQAFFHDLATRHGLPASSQSFSHVPHTPRLCTRSTALVATARSVNFSMLHTTSGATGVAQPAVVSHGPLIGNMERTMSDSPLSDTPIDIEALVPGTKRSPTSAGNSSVTGILDPEANVDIPADVEEVKEALSRPPPVNSSYLPLPWKGRLGYACLNTYLRTSNPPVFCARICRISSILENRHPLQDPTQPAHRTKNRPDLQQPPDIERGLAYVQALGIANARDIVKLLRWNERYGIKFMRLSSEMFPFASHAEHGYRLEPFAADVLAEAGRVAAELGHRLTVHPGQFTQLASPRPTVTENSVRDLEYHAEMLRLLKLPPQQDRDAVMILHMGGVFGDKQATLDRFRKTYRTLSGDIKNRLVLENDDVSWTVHDLLPICEELNIPLVLDYHHHNINFDAGKVREGTLDIMSLYNRITATWTRKGITQKMHYSEQTPSAITKKQRRKHNPRVHVLPPCDPTMDLMIEAKDKEQAVFELMRTYKLPGFEKVNDIIPFTRADENKARRAGTKTGTKKPKKKTTKTAKKSVSSLKQQGTVETGNDNDVDDEGETVSTLVPEEEVGMGGPEGRVYWPPGMEEWLQPAKRASKLEIAEVIVAKSSSSKSTLDTTTTPATPRKRGRPSKTIDTATAAETITEKPAVRKRQRATKAASISSGSSGSSEDEAVVDLAATDEKATATRASGGTRGKKIDYAEEESA</sequence>
<evidence type="ECO:0000313" key="8">
    <source>
        <dbReference type="EMBL" id="KLJ05587.1"/>
    </source>
</evidence>